<dbReference type="GO" id="GO:0004673">
    <property type="term" value="F:protein histidine kinase activity"/>
    <property type="evidence" value="ECO:0007669"/>
    <property type="project" value="UniProtKB-EC"/>
</dbReference>
<dbReference type="PROSITE" id="PS50109">
    <property type="entry name" value="HIS_KIN"/>
    <property type="match status" value="1"/>
</dbReference>
<dbReference type="SMART" id="SM00387">
    <property type="entry name" value="HATPase_c"/>
    <property type="match status" value="1"/>
</dbReference>
<evidence type="ECO:0000313" key="7">
    <source>
        <dbReference type="Proteomes" id="UP000249354"/>
    </source>
</evidence>
<keyword evidence="3" id="KW-0418">Kinase</keyword>
<reference evidence="6 7" key="2">
    <citation type="submission" date="2018-06" db="EMBL/GenBank/DDBJ databases">
        <title>Metagenomic assembly of (sub)arctic Cyanobacteria and their associated microbiome from non-axenic cultures.</title>
        <authorList>
            <person name="Baurain D."/>
        </authorList>
    </citation>
    <scope>NUCLEOTIDE SEQUENCE [LARGE SCALE GENOMIC DNA]</scope>
    <source>
        <strain evidence="6">ULC129bin1</strain>
    </source>
</reference>
<dbReference type="InterPro" id="IPR004358">
    <property type="entry name" value="Sig_transdc_His_kin-like_C"/>
</dbReference>
<feature type="domain" description="Histidine kinase" evidence="5">
    <location>
        <begin position="26"/>
        <end position="208"/>
    </location>
</feature>
<proteinExistence type="predicted"/>
<comment type="catalytic activity">
    <reaction evidence="1">
        <text>ATP + protein L-histidine = ADP + protein N-phospho-L-histidine.</text>
        <dbReference type="EC" id="2.7.13.3"/>
    </reaction>
</comment>
<keyword evidence="3" id="KW-0808">Transferase</keyword>
<dbReference type="PRINTS" id="PR00344">
    <property type="entry name" value="BCTRLSENSOR"/>
</dbReference>
<dbReference type="SUPFAM" id="SSF55874">
    <property type="entry name" value="ATPase domain of HSP90 chaperone/DNA topoisomerase II/histidine kinase"/>
    <property type="match status" value="1"/>
</dbReference>
<dbReference type="EC" id="2.7.13.3" evidence="2"/>
<dbReference type="PANTHER" id="PTHR43065">
    <property type="entry name" value="SENSOR HISTIDINE KINASE"/>
    <property type="match status" value="1"/>
</dbReference>
<dbReference type="InterPro" id="IPR005467">
    <property type="entry name" value="His_kinase_dom"/>
</dbReference>
<gene>
    <name evidence="6" type="ORF">DCF25_15700</name>
</gene>
<evidence type="ECO:0000256" key="3">
    <source>
        <dbReference type="ARBA" id="ARBA00022777"/>
    </source>
</evidence>
<dbReference type="InterPro" id="IPR036890">
    <property type="entry name" value="HATPase_C_sf"/>
</dbReference>
<dbReference type="InterPro" id="IPR003594">
    <property type="entry name" value="HATPase_dom"/>
</dbReference>
<name>A0A2W4U439_9CYAN</name>
<dbReference type="GO" id="GO:0000160">
    <property type="term" value="P:phosphorelay signal transduction system"/>
    <property type="evidence" value="ECO:0007669"/>
    <property type="project" value="UniProtKB-KW"/>
</dbReference>
<dbReference type="Gene3D" id="3.30.565.10">
    <property type="entry name" value="Histidine kinase-like ATPase, C-terminal domain"/>
    <property type="match status" value="1"/>
</dbReference>
<accession>A0A2W4U439</accession>
<dbReference type="AlphaFoldDB" id="A0A2W4U439"/>
<evidence type="ECO:0000256" key="4">
    <source>
        <dbReference type="ARBA" id="ARBA00023012"/>
    </source>
</evidence>
<keyword evidence="4" id="KW-0902">Two-component regulatory system</keyword>
<comment type="caution">
    <text evidence="6">The sequence shown here is derived from an EMBL/GenBank/DDBJ whole genome shotgun (WGS) entry which is preliminary data.</text>
</comment>
<evidence type="ECO:0000259" key="5">
    <source>
        <dbReference type="PROSITE" id="PS50109"/>
    </source>
</evidence>
<dbReference type="Proteomes" id="UP000249354">
    <property type="component" value="Unassembled WGS sequence"/>
</dbReference>
<protein>
    <recommendedName>
        <fullName evidence="2">histidine kinase</fullName>
        <ecNumber evidence="2">2.7.13.3</ecNumber>
    </recommendedName>
</protein>
<organism evidence="6 7">
    <name type="scientific">Leptolyngbya foveolarum</name>
    <dbReference type="NCBI Taxonomy" id="47253"/>
    <lineage>
        <taxon>Bacteria</taxon>
        <taxon>Bacillati</taxon>
        <taxon>Cyanobacteriota</taxon>
        <taxon>Cyanophyceae</taxon>
        <taxon>Leptolyngbyales</taxon>
        <taxon>Leptolyngbyaceae</taxon>
        <taxon>Leptolyngbya group</taxon>
        <taxon>Leptolyngbya</taxon>
    </lineage>
</organism>
<sequence length="247" mass="27153">MLLDALDLPFIIKDAYKLLESLRIGSDRIRQIVLSMRNFSRLDEASIKSVNIHEGIDSTLLILQHKLRTGVNNKSVEVVKRYGQLPLVECYPSQLNQVFRNILSNAVDAFEEHNSQMEDQPFTIEITTSLATAESILIQIKDNGMGIPAQILNKLFDPFFTTKPVGKGTGLGLSISHQIIVEKHGGEINCASQRGQGTCFTIQIPISQPVEASYLAENTLSQISTAGDSLITTFAADLKPSLSKPLS</sequence>
<evidence type="ECO:0000256" key="1">
    <source>
        <dbReference type="ARBA" id="ARBA00000085"/>
    </source>
</evidence>
<reference evidence="7" key="1">
    <citation type="submission" date="2018-04" db="EMBL/GenBank/DDBJ databases">
        <authorList>
            <person name="Cornet L."/>
        </authorList>
    </citation>
    <scope>NUCLEOTIDE SEQUENCE [LARGE SCALE GENOMIC DNA]</scope>
</reference>
<evidence type="ECO:0000256" key="2">
    <source>
        <dbReference type="ARBA" id="ARBA00012438"/>
    </source>
</evidence>
<dbReference type="PANTHER" id="PTHR43065:SF50">
    <property type="entry name" value="HISTIDINE KINASE"/>
    <property type="match status" value="1"/>
</dbReference>
<evidence type="ECO:0000313" key="6">
    <source>
        <dbReference type="EMBL" id="PZO13800.1"/>
    </source>
</evidence>
<dbReference type="EMBL" id="QBMC01000118">
    <property type="protein sequence ID" value="PZO13800.1"/>
    <property type="molecule type" value="Genomic_DNA"/>
</dbReference>
<dbReference type="Pfam" id="PF02518">
    <property type="entry name" value="HATPase_c"/>
    <property type="match status" value="1"/>
</dbReference>